<keyword evidence="7" id="KW-0106">Calcium</keyword>
<keyword evidence="7" id="KW-0479">Metal-binding</keyword>
<feature type="disulfide bond" evidence="8">
    <location>
        <begin position="381"/>
        <end position="410"/>
    </location>
</feature>
<dbReference type="OrthoDB" id="8118055at2759"/>
<feature type="active site" description="Proton donor" evidence="6">
    <location>
        <position position="424"/>
    </location>
</feature>
<feature type="active site" evidence="6">
    <location>
        <position position="306"/>
    </location>
</feature>
<dbReference type="FunFam" id="1.50.10.10:FF:000037">
    <property type="entry name" value="alpha-1,2-Mannosidase"/>
    <property type="match status" value="1"/>
</dbReference>
<dbReference type="GO" id="GO:0005509">
    <property type="term" value="F:calcium ion binding"/>
    <property type="evidence" value="ECO:0007669"/>
    <property type="project" value="InterPro"/>
</dbReference>
<evidence type="ECO:0000256" key="3">
    <source>
        <dbReference type="ARBA" id="ARBA00007658"/>
    </source>
</evidence>
<evidence type="ECO:0000256" key="4">
    <source>
        <dbReference type="ARBA" id="ARBA00022801"/>
    </source>
</evidence>
<keyword evidence="12" id="KW-1185">Reference proteome</keyword>
<feature type="active site" description="Proton donor" evidence="6">
    <location>
        <position position="168"/>
    </location>
</feature>
<dbReference type="GO" id="GO:0016020">
    <property type="term" value="C:membrane"/>
    <property type="evidence" value="ECO:0007669"/>
    <property type="project" value="InterPro"/>
</dbReference>
<dbReference type="Proteomes" id="UP000799772">
    <property type="component" value="Unassembled WGS sequence"/>
</dbReference>
<dbReference type="GO" id="GO:0005975">
    <property type="term" value="P:carbohydrate metabolic process"/>
    <property type="evidence" value="ECO:0007669"/>
    <property type="project" value="InterPro"/>
</dbReference>
<dbReference type="GO" id="GO:0004571">
    <property type="term" value="F:mannosyl-oligosaccharide 1,2-alpha-mannosidase activity"/>
    <property type="evidence" value="ECO:0007669"/>
    <property type="project" value="InterPro"/>
</dbReference>
<dbReference type="GO" id="GO:0005783">
    <property type="term" value="C:endoplasmic reticulum"/>
    <property type="evidence" value="ECO:0007669"/>
    <property type="project" value="TreeGrafter"/>
</dbReference>
<dbReference type="EMBL" id="ML978122">
    <property type="protein sequence ID" value="KAF2103275.1"/>
    <property type="molecule type" value="Genomic_DNA"/>
</dbReference>
<dbReference type="InterPro" id="IPR036026">
    <property type="entry name" value="Seven-hairpin_glycosidases"/>
</dbReference>
<comment type="caution">
    <text evidence="11">The sequence shown here is derived from an EMBL/GenBank/DDBJ whole genome shotgun (WGS) entry which is preliminary data.</text>
</comment>
<dbReference type="GO" id="GO:0036503">
    <property type="term" value="P:ERAD pathway"/>
    <property type="evidence" value="ECO:0007669"/>
    <property type="project" value="UniProtKB-ARBA"/>
</dbReference>
<keyword evidence="5 8" id="KW-1015">Disulfide bond</keyword>
<feature type="active site" evidence="6">
    <location>
        <position position="486"/>
    </location>
</feature>
<name>A0A9P4IQ12_9PEZI</name>
<keyword evidence="9 11" id="KW-0326">Glycosidase</keyword>
<evidence type="ECO:0000256" key="2">
    <source>
        <dbReference type="ARBA" id="ARBA00004922"/>
    </source>
</evidence>
<sequence>MSLVPEAHNWTQCGLWRTQEPASQTPTLPADQNPEDGRFDWSKLPQRHPVSSLASLPSTVPNSIPKIQHVFEAETASERSDRLRKLDAIKGNFSHAWEGYKAHAWLRDEVMPLSGQPHDPFGGWAATLVDSLDSLWTMELYDEFSNAVEAIDKIDFSTCALEELNVFETTIRYLGGFLAAYDLSDGKYPSLLTKATDMGEMLYHAFDTPNRMPITRWNFNAAAKGFPQEASDWILIAELGSLSLEFTRLSQLTGDMRFFDAVQRIADLLDAQQDQTKLPGMWPIAVNAKLMTLTDGTTFTIGGMADSTYEYLPKQHIILGGGTNQYQRLYEKALKTMKQNIFYRPMTENGANIRFPGQVNSDGRANVSLLKPEPQAQHLSCFAGGMVGIGAKIFASDEDLTLAKRLVEGCLWGYEVMPLGIMPEIIHTIPCDDKEDCPWEEDKWHSAVNFAYASDLGEDVKSKISKHGLGLGVAKVDDTRYILRPEAIESIFILYRITGDNSLRDRAWTMFNTIVKYSITDIAHAGLNDCTKENPPKQDRMESFWLAETLKYFYLIFSEPDKVSLDEYVLNTEAHPLRRPI</sequence>
<dbReference type="PANTHER" id="PTHR11742">
    <property type="entry name" value="MANNOSYL-OLIGOSACCHARIDE ALPHA-1,2-MANNOSIDASE-RELATED"/>
    <property type="match status" value="1"/>
</dbReference>
<dbReference type="SUPFAM" id="SSF48225">
    <property type="entry name" value="Seven-hairpin glycosidases"/>
    <property type="match status" value="1"/>
</dbReference>
<comment type="pathway">
    <text evidence="2">Protein modification; protein glycosylation.</text>
</comment>
<evidence type="ECO:0000256" key="6">
    <source>
        <dbReference type="PIRSR" id="PIRSR601382-1"/>
    </source>
</evidence>
<feature type="region of interest" description="Disordered" evidence="10">
    <location>
        <begin position="16"/>
        <end position="38"/>
    </location>
</feature>
<evidence type="ECO:0000256" key="10">
    <source>
        <dbReference type="SAM" id="MobiDB-lite"/>
    </source>
</evidence>
<evidence type="ECO:0000313" key="12">
    <source>
        <dbReference type="Proteomes" id="UP000799772"/>
    </source>
</evidence>
<feature type="binding site" evidence="7">
    <location>
        <position position="572"/>
    </location>
    <ligand>
        <name>Ca(2+)</name>
        <dbReference type="ChEBI" id="CHEBI:29108"/>
    </ligand>
</feature>
<dbReference type="PANTHER" id="PTHR11742:SF49">
    <property type="entry name" value="ALPHA-1,2-MANNOSIDASE"/>
    <property type="match status" value="1"/>
</dbReference>
<dbReference type="Gene3D" id="1.50.10.10">
    <property type="match status" value="1"/>
</dbReference>
<comment type="cofactor">
    <cofactor evidence="1 7">
        <name>Ca(2+)</name>
        <dbReference type="ChEBI" id="CHEBI:29108"/>
    </cofactor>
</comment>
<evidence type="ECO:0000256" key="1">
    <source>
        <dbReference type="ARBA" id="ARBA00001913"/>
    </source>
</evidence>
<comment type="similarity">
    <text evidence="3 9">Belongs to the glycosyl hydrolase 47 family.</text>
</comment>
<reference evidence="11" key="1">
    <citation type="journal article" date="2020" name="Stud. Mycol.">
        <title>101 Dothideomycetes genomes: a test case for predicting lifestyles and emergence of pathogens.</title>
        <authorList>
            <person name="Haridas S."/>
            <person name="Albert R."/>
            <person name="Binder M."/>
            <person name="Bloem J."/>
            <person name="Labutti K."/>
            <person name="Salamov A."/>
            <person name="Andreopoulos B."/>
            <person name="Baker S."/>
            <person name="Barry K."/>
            <person name="Bills G."/>
            <person name="Bluhm B."/>
            <person name="Cannon C."/>
            <person name="Castanera R."/>
            <person name="Culley D."/>
            <person name="Daum C."/>
            <person name="Ezra D."/>
            <person name="Gonzalez J."/>
            <person name="Henrissat B."/>
            <person name="Kuo A."/>
            <person name="Liang C."/>
            <person name="Lipzen A."/>
            <person name="Lutzoni F."/>
            <person name="Magnuson J."/>
            <person name="Mondo S."/>
            <person name="Nolan M."/>
            <person name="Ohm R."/>
            <person name="Pangilinan J."/>
            <person name="Park H.-J."/>
            <person name="Ramirez L."/>
            <person name="Alfaro M."/>
            <person name="Sun H."/>
            <person name="Tritt A."/>
            <person name="Yoshinaga Y."/>
            <person name="Zwiers L.-H."/>
            <person name="Turgeon B."/>
            <person name="Goodwin S."/>
            <person name="Spatafora J."/>
            <person name="Crous P."/>
            <person name="Grigoriev I."/>
        </authorList>
    </citation>
    <scope>NUCLEOTIDE SEQUENCE</scope>
    <source>
        <strain evidence="11">CBS 133067</strain>
    </source>
</reference>
<evidence type="ECO:0000313" key="11">
    <source>
        <dbReference type="EMBL" id="KAF2103275.1"/>
    </source>
</evidence>
<protein>
    <recommendedName>
        <fullName evidence="9">alpha-1,2-Mannosidase</fullName>
        <ecNumber evidence="9">3.2.1.-</ecNumber>
    </recommendedName>
</protein>
<dbReference type="PRINTS" id="PR00747">
    <property type="entry name" value="GLYHDRLASE47"/>
</dbReference>
<gene>
    <name evidence="11" type="ORF">NA57DRAFT_63859</name>
</gene>
<proteinExistence type="inferred from homology"/>
<evidence type="ECO:0000256" key="7">
    <source>
        <dbReference type="PIRSR" id="PIRSR601382-2"/>
    </source>
</evidence>
<dbReference type="EC" id="3.2.1.-" evidence="9"/>
<keyword evidence="4 9" id="KW-0378">Hydrolase</keyword>
<dbReference type="AlphaFoldDB" id="A0A9P4IQ12"/>
<dbReference type="InterPro" id="IPR001382">
    <property type="entry name" value="Glyco_hydro_47"/>
</dbReference>
<dbReference type="InterPro" id="IPR050749">
    <property type="entry name" value="Glycosyl_Hydrolase_47"/>
</dbReference>
<evidence type="ECO:0000256" key="9">
    <source>
        <dbReference type="RuleBase" id="RU361193"/>
    </source>
</evidence>
<dbReference type="Pfam" id="PF01532">
    <property type="entry name" value="Glyco_hydro_47"/>
    <property type="match status" value="1"/>
</dbReference>
<accession>A0A9P4IQ12</accession>
<dbReference type="InterPro" id="IPR012341">
    <property type="entry name" value="6hp_glycosidase-like_sf"/>
</dbReference>
<organism evidence="11 12">
    <name type="scientific">Rhizodiscina lignyota</name>
    <dbReference type="NCBI Taxonomy" id="1504668"/>
    <lineage>
        <taxon>Eukaryota</taxon>
        <taxon>Fungi</taxon>
        <taxon>Dikarya</taxon>
        <taxon>Ascomycota</taxon>
        <taxon>Pezizomycotina</taxon>
        <taxon>Dothideomycetes</taxon>
        <taxon>Pleosporomycetidae</taxon>
        <taxon>Aulographales</taxon>
        <taxon>Rhizodiscinaceae</taxon>
        <taxon>Rhizodiscina</taxon>
    </lineage>
</organism>
<evidence type="ECO:0000256" key="8">
    <source>
        <dbReference type="PIRSR" id="PIRSR601382-3"/>
    </source>
</evidence>
<evidence type="ECO:0000256" key="5">
    <source>
        <dbReference type="ARBA" id="ARBA00023157"/>
    </source>
</evidence>